<dbReference type="Proteomes" id="UP000284403">
    <property type="component" value="Unassembled WGS sequence"/>
</dbReference>
<name>A0A422P8J0_9TRYP</name>
<protein>
    <submittedName>
        <fullName evidence="2">Uncharacterized protein</fullName>
    </submittedName>
</protein>
<sequence length="1827" mass="197934">MAMQLLESVKRSVDAEARPQDPRQGLDGDVAYAANDAVHALLQLIAIHDEREGGAGAFASLFAETLQLLQQLQTRAEPPTALLYALRDRLEEIVLWLPGQANEGIRAEAELVLTVVLHAVWHQIGASHVSRWTLWQECLRCLRWFRSPLSRRSSAELQATESTLRVLRAFVRRCDRPEEGFVEGVAAGWLLDDAAPPALETLLASLDASPGLVDPAMWLSHELLLETLVWAGRHRVKGLLRRLVRFLQPLLLRLLRCEVEDAATAAAAAAATGSRHRLCSEALTALTVVVQCLTSGPHEEVLHDWPLVRQLFPRLLQANQLLPTAVAAAAATATRTTPGRVSALAESLAAVLDKLRRTFHFLIMKISLDAHRRRSQGGEEGAPTRANDAARHLEESVEKGAVEYMGLCEAFTQWFLASLGAAWTAVGAEVAACLEKVMNCVWDVNYTLYVWFTAFSRPHAGGDLLAALQQHYRWLLCSQVACLPASYATPLRVERWLLVMSSNAAAPTATPPLQTRREEIETETRMVAALVNDVTTLEAWQGLHSPSPPCGGDAGRQLVVPLLLDGIHGITVRVTETAAAADSAPRTPKTSAAAKHETLPPLSSGISARAPFEDHLTLVSPQHLRTMQQAGCTLIYMLLCEGQAELPQMAQKVMSWSCCPRACLRAIVDAAQSTSQETLKALWSPAALVAVFNTLQAQSHFWASLERPPAVDGSQASRVLRLLTASPAARAVARMEEETCTAALLALEPADVAGDAEHAAATRHTVYRLLSAFPKIVERRMLALLLGGQLHDLQLTVMDAILGHVVAVSAGRSLGCSPALMRGTAMWLLLRTPCAERGDGAPVAAPLHVFSGIMLSGALQPADGAPRKGGTPMGVEHDTQTVSSHRPSESSRAAMQAAHIRLWLRWDQALQLLRDALEAAPPRVDLDRALMAAMELYGPHAAEFCDDGSFLALLGRHTRPRSSSASSIPPSPLYGLMGELADYVASSSSLQKSLLRREAVEPSELRHLGETLWKRLWPACGEKAVAHAEVWKSVFGLLHRVLQSRLPLSPHHTGTVAPPPTVPLSCLLLERLIPHLLRHGVRERSLQEDRVCLVDIALVAASLLLLLEMAFPGRAVRLALFKLYTQVLGEEAGGGGDAVSIYTSLPHTSVTPLPAAWRTLMACETHFLTLPGLLDAATGAPSADRTAADAEDHSCSNGGTCRGANIAAAWDVCTTTEAVVGLLFRFVCDVAASSTSMKAGETSCRGADNTQELLLRLLELSGRGVASLAVEALLAGMATAPPAHTESAAVEHVVARFVQAALLMGSWRDIYWLASRLLPALTAALRVQEGEEAHRRFVSAWCWVVGLLPATVAASTRTSASLESQITALVGLTPTALLQQSGVTTAAGLVEGEGGGGASPQARLRHIFCAFLMKLHERILLRAESELRGEGRRAAAFIARLARMRPVVQLGMELAVNDVEPAAAARLRSSLLFFVAEDRLWRALVDAVRDECSRAGISESAAAPAAVARWQAAVRLLCRADKRLFHALAAQKRGAGQAEAEELQRVRNALHTFHVACLTQRLPWETALELFLRDDGPPHTTVVFPAFYTEQLIRRCPSWDAALELFRHSLSTVSRPTKVQQLVAHLALHRMRTDATWVGEGQKKGPLHSHDGARADGGLLSWELACWCYSQLTHDRAAPALPQRNMIEMLRHCVFSPPAALAMYEAYWKQGYRLTEGVNVFLSLLRAARLAGSEELALRAMRDYLSCCDEHDGVTSTTSRGFARHHMFTAEGNATLCRSFMHACESGVVSRRAAAKVVAALKRRGRIGEMEELLMLAACSRSGATGG</sequence>
<accession>A0A422P8J0</accession>
<dbReference type="EMBL" id="MKKU01000381">
    <property type="protein sequence ID" value="RNF14022.1"/>
    <property type="molecule type" value="Genomic_DNA"/>
</dbReference>
<feature type="region of interest" description="Disordered" evidence="1">
    <location>
        <begin position="863"/>
        <end position="889"/>
    </location>
</feature>
<proteinExistence type="predicted"/>
<evidence type="ECO:0000256" key="1">
    <source>
        <dbReference type="SAM" id="MobiDB-lite"/>
    </source>
</evidence>
<gene>
    <name evidence="2" type="ORF">Tco025E_05979</name>
</gene>
<organism evidence="2 3">
    <name type="scientific">Trypanosoma conorhini</name>
    <dbReference type="NCBI Taxonomy" id="83891"/>
    <lineage>
        <taxon>Eukaryota</taxon>
        <taxon>Discoba</taxon>
        <taxon>Euglenozoa</taxon>
        <taxon>Kinetoplastea</taxon>
        <taxon>Metakinetoplastina</taxon>
        <taxon>Trypanosomatida</taxon>
        <taxon>Trypanosomatidae</taxon>
        <taxon>Trypanosoma</taxon>
    </lineage>
</organism>
<keyword evidence="3" id="KW-1185">Reference proteome</keyword>
<reference evidence="2 3" key="1">
    <citation type="journal article" date="2018" name="BMC Genomics">
        <title>Genomic comparison of Trypanosoma conorhini and Trypanosoma rangeli to Trypanosoma cruzi strains of high and low virulence.</title>
        <authorList>
            <person name="Bradwell K.R."/>
            <person name="Koparde V.N."/>
            <person name="Matveyev A.V."/>
            <person name="Serrano M.G."/>
            <person name="Alves J.M."/>
            <person name="Parikh H."/>
            <person name="Huang B."/>
            <person name="Lee V."/>
            <person name="Espinosa-Alvarez O."/>
            <person name="Ortiz P.A."/>
            <person name="Costa-Martins A.G."/>
            <person name="Teixeira M.M."/>
            <person name="Buck G.A."/>
        </authorList>
    </citation>
    <scope>NUCLEOTIDE SEQUENCE [LARGE SCALE GENOMIC DNA]</scope>
    <source>
        <strain evidence="2 3">025E</strain>
    </source>
</reference>
<dbReference type="GeneID" id="40319590"/>
<dbReference type="RefSeq" id="XP_029227012.1">
    <property type="nucleotide sequence ID" value="XM_029372869.1"/>
</dbReference>
<evidence type="ECO:0000313" key="2">
    <source>
        <dbReference type="EMBL" id="RNF14022.1"/>
    </source>
</evidence>
<feature type="compositionally biased region" description="Polar residues" evidence="1">
    <location>
        <begin position="880"/>
        <end position="889"/>
    </location>
</feature>
<dbReference type="OrthoDB" id="273717at2759"/>
<evidence type="ECO:0000313" key="3">
    <source>
        <dbReference type="Proteomes" id="UP000284403"/>
    </source>
</evidence>
<comment type="caution">
    <text evidence="2">The sequence shown here is derived from an EMBL/GenBank/DDBJ whole genome shotgun (WGS) entry which is preliminary data.</text>
</comment>